<keyword evidence="6" id="KW-0564">Palmitate</keyword>
<keyword evidence="14" id="KW-1185">Reference proteome</keyword>
<evidence type="ECO:0000256" key="9">
    <source>
        <dbReference type="ARBA" id="ARBA00048048"/>
    </source>
</evidence>
<evidence type="ECO:0000256" key="3">
    <source>
        <dbReference type="ARBA" id="ARBA00022692"/>
    </source>
</evidence>
<protein>
    <recommendedName>
        <fullName evidence="10">Palmitoyltransferase</fullName>
        <ecNumber evidence="10">2.3.1.225</ecNumber>
    </recommendedName>
</protein>
<evidence type="ECO:0000256" key="1">
    <source>
        <dbReference type="ARBA" id="ARBA00004127"/>
    </source>
</evidence>
<feature type="transmembrane region" description="Helical" evidence="10">
    <location>
        <begin position="278"/>
        <end position="299"/>
    </location>
</feature>
<dbReference type="Pfam" id="PF01529">
    <property type="entry name" value="DHHC"/>
    <property type="match status" value="2"/>
</dbReference>
<evidence type="ECO:0000256" key="7">
    <source>
        <dbReference type="ARBA" id="ARBA00023288"/>
    </source>
</evidence>
<keyword evidence="3 10" id="KW-0812">Transmembrane</keyword>
<evidence type="ECO:0000313" key="13">
    <source>
        <dbReference type="EMBL" id="CAK9081982.1"/>
    </source>
</evidence>
<evidence type="ECO:0000256" key="11">
    <source>
        <dbReference type="SAM" id="MobiDB-lite"/>
    </source>
</evidence>
<sequence length="389" mass="43473">MEINPAEYGSRSQSSQPAATPSIEAPLSSVSSMSTLWPVLGMGNSRDTLFGRPHATHPLNNHQLTPRVYEVWQELGSTQTRFCCCGRCVTGPKIDLWYNLCAWFFILIPSGLYFAFCSQKLWNICFWLPILTGVVLVATITFLLLTSCTDPGILPRRRLRMMLPGLDEEVSNVLEMPEDLRDCASDGLTPPNLPDLRQGQGYKWCSTCQVVRPPRTSHCDDCGNCVLTFISEPFIDLHIFGQMICTILLMFCLFSAFIRFDHHCPFVNNCIGQRNYVYFSAFLISTLCLGFSVAVGTGISLSGYEPDHPQESVTRNPLLVVFLLLIGVPTAVFLLGVIALLMFHIFLLCTGKTTKEVLTGRRVLQGRSMFERPPSFIHARARVDTPLDS</sequence>
<dbReference type="InterPro" id="IPR039859">
    <property type="entry name" value="PFA4/ZDH16/20/ERF2-like"/>
</dbReference>
<dbReference type="InterPro" id="IPR001594">
    <property type="entry name" value="Palmitoyltrfase_DHHC"/>
</dbReference>
<comment type="similarity">
    <text evidence="10">Belongs to the DHHC palmitoyltransferase family.</text>
</comment>
<keyword evidence="8 10" id="KW-0012">Acyltransferase</keyword>
<dbReference type="PANTHER" id="PTHR22883:SF43">
    <property type="entry name" value="PALMITOYLTRANSFERASE APP"/>
    <property type="match status" value="1"/>
</dbReference>
<comment type="caution">
    <text evidence="13">The sequence shown here is derived from an EMBL/GenBank/DDBJ whole genome shotgun (WGS) entry which is preliminary data.</text>
</comment>
<evidence type="ECO:0000256" key="10">
    <source>
        <dbReference type="RuleBase" id="RU079119"/>
    </source>
</evidence>
<feature type="transmembrane region" description="Helical" evidence="10">
    <location>
        <begin position="239"/>
        <end position="258"/>
    </location>
</feature>
<dbReference type="EMBL" id="CAXAMN010023906">
    <property type="protein sequence ID" value="CAK9081982.1"/>
    <property type="molecule type" value="Genomic_DNA"/>
</dbReference>
<evidence type="ECO:0000256" key="6">
    <source>
        <dbReference type="ARBA" id="ARBA00023139"/>
    </source>
</evidence>
<evidence type="ECO:0000259" key="12">
    <source>
        <dbReference type="Pfam" id="PF01529"/>
    </source>
</evidence>
<evidence type="ECO:0000256" key="2">
    <source>
        <dbReference type="ARBA" id="ARBA00022679"/>
    </source>
</evidence>
<comment type="domain">
    <text evidence="10">The DHHC domain is required for palmitoyltransferase activity.</text>
</comment>
<feature type="transmembrane region" description="Helical" evidence="10">
    <location>
        <begin position="124"/>
        <end position="145"/>
    </location>
</feature>
<feature type="compositionally biased region" description="Polar residues" evidence="11">
    <location>
        <begin position="10"/>
        <end position="19"/>
    </location>
</feature>
<feature type="transmembrane region" description="Helical" evidence="10">
    <location>
        <begin position="319"/>
        <end position="348"/>
    </location>
</feature>
<feature type="transmembrane region" description="Helical" evidence="10">
    <location>
        <begin position="96"/>
        <end position="117"/>
    </location>
</feature>
<dbReference type="EC" id="2.3.1.225" evidence="10"/>
<evidence type="ECO:0000256" key="8">
    <source>
        <dbReference type="ARBA" id="ARBA00023315"/>
    </source>
</evidence>
<keyword evidence="7" id="KW-0449">Lipoprotein</keyword>
<proteinExistence type="inferred from homology"/>
<reference evidence="13 14" key="1">
    <citation type="submission" date="2024-02" db="EMBL/GenBank/DDBJ databases">
        <authorList>
            <person name="Chen Y."/>
            <person name="Shah S."/>
            <person name="Dougan E. K."/>
            <person name="Thang M."/>
            <person name="Chan C."/>
        </authorList>
    </citation>
    <scope>NUCLEOTIDE SEQUENCE [LARGE SCALE GENOMIC DNA]</scope>
</reference>
<evidence type="ECO:0000256" key="4">
    <source>
        <dbReference type="ARBA" id="ARBA00022989"/>
    </source>
</evidence>
<accession>A0ABP0Q219</accession>
<dbReference type="Proteomes" id="UP001642484">
    <property type="component" value="Unassembled WGS sequence"/>
</dbReference>
<organism evidence="13 14">
    <name type="scientific">Durusdinium trenchii</name>
    <dbReference type="NCBI Taxonomy" id="1381693"/>
    <lineage>
        <taxon>Eukaryota</taxon>
        <taxon>Sar</taxon>
        <taxon>Alveolata</taxon>
        <taxon>Dinophyceae</taxon>
        <taxon>Suessiales</taxon>
        <taxon>Symbiodiniaceae</taxon>
        <taxon>Durusdinium</taxon>
    </lineage>
</organism>
<comment type="catalytic activity">
    <reaction evidence="9 10">
        <text>L-cysteinyl-[protein] + hexadecanoyl-CoA = S-hexadecanoyl-L-cysteinyl-[protein] + CoA</text>
        <dbReference type="Rhea" id="RHEA:36683"/>
        <dbReference type="Rhea" id="RHEA-COMP:10131"/>
        <dbReference type="Rhea" id="RHEA-COMP:11032"/>
        <dbReference type="ChEBI" id="CHEBI:29950"/>
        <dbReference type="ChEBI" id="CHEBI:57287"/>
        <dbReference type="ChEBI" id="CHEBI:57379"/>
        <dbReference type="ChEBI" id="CHEBI:74151"/>
        <dbReference type="EC" id="2.3.1.225"/>
    </reaction>
</comment>
<keyword evidence="5 10" id="KW-0472">Membrane</keyword>
<feature type="domain" description="Palmitoyltransferase DHHC" evidence="12">
    <location>
        <begin position="202"/>
        <end position="229"/>
    </location>
</feature>
<keyword evidence="2 10" id="KW-0808">Transferase</keyword>
<feature type="domain" description="Palmitoyltransferase DHHC" evidence="12">
    <location>
        <begin position="258"/>
        <end position="358"/>
    </location>
</feature>
<comment type="subcellular location">
    <subcellularLocation>
        <location evidence="1">Endomembrane system</location>
        <topology evidence="1">Multi-pass membrane protein</topology>
    </subcellularLocation>
</comment>
<feature type="region of interest" description="Disordered" evidence="11">
    <location>
        <begin position="1"/>
        <end position="26"/>
    </location>
</feature>
<evidence type="ECO:0000313" key="14">
    <source>
        <dbReference type="Proteomes" id="UP001642484"/>
    </source>
</evidence>
<gene>
    <name evidence="13" type="ORF">CCMP2556_LOCUS40068</name>
</gene>
<name>A0ABP0Q219_9DINO</name>
<evidence type="ECO:0000256" key="5">
    <source>
        <dbReference type="ARBA" id="ARBA00023136"/>
    </source>
</evidence>
<dbReference type="PROSITE" id="PS50216">
    <property type="entry name" value="DHHC"/>
    <property type="match status" value="2"/>
</dbReference>
<dbReference type="PANTHER" id="PTHR22883">
    <property type="entry name" value="ZINC FINGER DHHC DOMAIN CONTAINING PROTEIN"/>
    <property type="match status" value="1"/>
</dbReference>
<keyword evidence="4 10" id="KW-1133">Transmembrane helix</keyword>